<dbReference type="PROSITE" id="PS00061">
    <property type="entry name" value="ADH_SHORT"/>
    <property type="match status" value="1"/>
</dbReference>
<dbReference type="PANTHER" id="PTHR48107:SF16">
    <property type="entry name" value="NADPH-DEPENDENT ALDEHYDE REDUCTASE 1, CHLOROPLASTIC"/>
    <property type="match status" value="1"/>
</dbReference>
<evidence type="ECO:0000313" key="5">
    <source>
        <dbReference type="EMBL" id="SKA97563.1"/>
    </source>
</evidence>
<dbReference type="Proteomes" id="UP000190042">
    <property type="component" value="Unassembled WGS sequence"/>
</dbReference>
<feature type="compositionally biased region" description="Basic and acidic residues" evidence="3">
    <location>
        <begin position="1"/>
        <end position="11"/>
    </location>
</feature>
<dbReference type="FunFam" id="3.40.50.720:FF:000084">
    <property type="entry name" value="Short-chain dehydrogenase reductase"/>
    <property type="match status" value="1"/>
</dbReference>
<evidence type="ECO:0000259" key="4">
    <source>
        <dbReference type="SMART" id="SM00822"/>
    </source>
</evidence>
<dbReference type="EMBL" id="FUYJ01000003">
    <property type="protein sequence ID" value="SKA97563.1"/>
    <property type="molecule type" value="Genomic_DNA"/>
</dbReference>
<proteinExistence type="inferred from homology"/>
<dbReference type="Pfam" id="PF13561">
    <property type="entry name" value="adh_short_C2"/>
    <property type="match status" value="1"/>
</dbReference>
<sequence>MAKDKYEKIDEQVPGQTQSEQPGVEEEMHPAPIYDDPNFKGADKLKGKTALVTGGDSGIGRAVAVAFAKEGADVAIAYLADQEDEDADKTVELIEHYGGKAKKYQIDISKEENCQQLIQQVIQDFGKLNVLVNNAGKQFPQNSIEDISSDQLKETFETNFFGLFYLSKIAVGHMKKGDCIINTSSITAYNGSPGLIDYSATKGAITSFTRSLALSLSEQGIRVNAVAPGPIWTPLIPATFDAKKVAEHGADTPMKRRGQPAENAPAYVFLASQDSSYMTGQTIHVDGGDFVGS</sequence>
<protein>
    <submittedName>
        <fullName evidence="5">NAD(P)-dependent dehydrogenase, short-chain alcohol dehydrogenase family</fullName>
    </submittedName>
</protein>
<dbReference type="PRINTS" id="PR00081">
    <property type="entry name" value="GDHRDH"/>
</dbReference>
<keyword evidence="6" id="KW-1185">Reference proteome</keyword>
<dbReference type="NCBIfam" id="NF005559">
    <property type="entry name" value="PRK07231.1"/>
    <property type="match status" value="1"/>
</dbReference>
<dbReference type="InterPro" id="IPR036291">
    <property type="entry name" value="NAD(P)-bd_dom_sf"/>
</dbReference>
<evidence type="ECO:0000256" key="2">
    <source>
        <dbReference type="ARBA" id="ARBA00023002"/>
    </source>
</evidence>
<dbReference type="InterPro" id="IPR057326">
    <property type="entry name" value="KR_dom"/>
</dbReference>
<keyword evidence="2" id="KW-0560">Oxidoreductase</keyword>
<dbReference type="GO" id="GO:0016614">
    <property type="term" value="F:oxidoreductase activity, acting on CH-OH group of donors"/>
    <property type="evidence" value="ECO:0007669"/>
    <property type="project" value="UniProtKB-ARBA"/>
</dbReference>
<comment type="similarity">
    <text evidence="1">Belongs to the short-chain dehydrogenases/reductases (SDR) family.</text>
</comment>
<organism evidence="5 6">
    <name type="scientific">Sporosarcina newyorkensis</name>
    <dbReference type="NCBI Taxonomy" id="759851"/>
    <lineage>
        <taxon>Bacteria</taxon>
        <taxon>Bacillati</taxon>
        <taxon>Bacillota</taxon>
        <taxon>Bacilli</taxon>
        <taxon>Bacillales</taxon>
        <taxon>Caryophanaceae</taxon>
        <taxon>Sporosarcina</taxon>
    </lineage>
</organism>
<feature type="region of interest" description="Disordered" evidence="3">
    <location>
        <begin position="1"/>
        <end position="32"/>
    </location>
</feature>
<evidence type="ECO:0000313" key="6">
    <source>
        <dbReference type="Proteomes" id="UP000190042"/>
    </source>
</evidence>
<dbReference type="InterPro" id="IPR020904">
    <property type="entry name" value="Sc_DH/Rdtase_CS"/>
</dbReference>
<dbReference type="CDD" id="cd05355">
    <property type="entry name" value="SDR_c1"/>
    <property type="match status" value="1"/>
</dbReference>
<evidence type="ECO:0000256" key="1">
    <source>
        <dbReference type="ARBA" id="ARBA00006484"/>
    </source>
</evidence>
<dbReference type="SMART" id="SM00822">
    <property type="entry name" value="PKS_KR"/>
    <property type="match status" value="1"/>
</dbReference>
<name>A0A1T4Y7A6_9BACL</name>
<gene>
    <name evidence="5" type="ORF">SAMN04244570_1899</name>
</gene>
<dbReference type="RefSeq" id="WP_078817435.1">
    <property type="nucleotide sequence ID" value="NZ_FUYJ01000003.1"/>
</dbReference>
<dbReference type="PRINTS" id="PR00080">
    <property type="entry name" value="SDRFAMILY"/>
</dbReference>
<dbReference type="PANTHER" id="PTHR48107">
    <property type="entry name" value="NADPH-DEPENDENT ALDEHYDE REDUCTASE-LIKE PROTEIN, CHLOROPLASTIC-RELATED"/>
    <property type="match status" value="1"/>
</dbReference>
<feature type="domain" description="Ketoreductase" evidence="4">
    <location>
        <begin position="48"/>
        <end position="235"/>
    </location>
</feature>
<accession>A0A1T4Y7A6</accession>
<dbReference type="InterPro" id="IPR002347">
    <property type="entry name" value="SDR_fam"/>
</dbReference>
<dbReference type="GO" id="GO:0008206">
    <property type="term" value="P:bile acid metabolic process"/>
    <property type="evidence" value="ECO:0007669"/>
    <property type="project" value="UniProtKB-ARBA"/>
</dbReference>
<dbReference type="AlphaFoldDB" id="A0A1T4Y7A6"/>
<dbReference type="SUPFAM" id="SSF51735">
    <property type="entry name" value="NAD(P)-binding Rossmann-fold domains"/>
    <property type="match status" value="1"/>
</dbReference>
<evidence type="ECO:0000256" key="3">
    <source>
        <dbReference type="SAM" id="MobiDB-lite"/>
    </source>
</evidence>
<reference evidence="6" key="1">
    <citation type="submission" date="2017-02" db="EMBL/GenBank/DDBJ databases">
        <authorList>
            <person name="Varghese N."/>
            <person name="Submissions S."/>
        </authorList>
    </citation>
    <scope>NUCLEOTIDE SEQUENCE [LARGE SCALE GENOMIC DNA]</scope>
    <source>
        <strain evidence="6">DSM 23966</strain>
    </source>
</reference>
<dbReference type="NCBIfam" id="NF005214">
    <property type="entry name" value="PRK06701.1"/>
    <property type="match status" value="1"/>
</dbReference>
<dbReference type="Gene3D" id="3.40.50.720">
    <property type="entry name" value="NAD(P)-binding Rossmann-like Domain"/>
    <property type="match status" value="1"/>
</dbReference>